<dbReference type="PANTHER" id="PTHR31252">
    <property type="entry name" value="DUF4419 DOMAIN-CONTAINING PROTEIN"/>
    <property type="match status" value="1"/>
</dbReference>
<protein>
    <recommendedName>
        <fullName evidence="3">DUF4419 domain-containing protein</fullName>
    </recommendedName>
</protein>
<dbReference type="AlphaFoldDB" id="A0A5C1AQP9"/>
<name>A0A5C1AQP9_9BACT</name>
<evidence type="ECO:0000313" key="1">
    <source>
        <dbReference type="EMBL" id="QEL20356.1"/>
    </source>
</evidence>
<accession>A0A5C1AQP9</accession>
<evidence type="ECO:0008006" key="3">
    <source>
        <dbReference type="Google" id="ProtNLM"/>
    </source>
</evidence>
<keyword evidence="2" id="KW-1185">Reference proteome</keyword>
<gene>
    <name evidence="1" type="ORF">PX52LOC_07449</name>
</gene>
<organism evidence="1 2">
    <name type="scientific">Limnoglobus roseus</name>
    <dbReference type="NCBI Taxonomy" id="2598579"/>
    <lineage>
        <taxon>Bacteria</taxon>
        <taxon>Pseudomonadati</taxon>
        <taxon>Planctomycetota</taxon>
        <taxon>Planctomycetia</taxon>
        <taxon>Gemmatales</taxon>
        <taxon>Gemmataceae</taxon>
        <taxon>Limnoglobus</taxon>
    </lineage>
</organism>
<dbReference type="Pfam" id="PF14388">
    <property type="entry name" value="DUF4419"/>
    <property type="match status" value="1"/>
</dbReference>
<dbReference type="EMBL" id="CP042425">
    <property type="protein sequence ID" value="QEL20356.1"/>
    <property type="molecule type" value="Genomic_DNA"/>
</dbReference>
<evidence type="ECO:0000313" key="2">
    <source>
        <dbReference type="Proteomes" id="UP000324974"/>
    </source>
</evidence>
<sequence>MGLSKVFRTRPPEEHWPEAIAFDVSTVCPATSVLGEVAYKDAVEALLERQPVRPAPGARVPRFRPAEACSQYHGRLVRDVGFHPVVAAVHLAFQDHRPLVLSPDIVWLLIAQGFAHHVNANAEALRSKFVQHSDKLTITIRRDDFVKGSPENPWEEVFVKFTDQIRGHVGAQTHELLLPNFSTTGPRERAAAQIVLMEAMQSYFTYEFVTMCGIPQIALEGTADDWTELARRVRDLEAFDLRWWVSALTPILQEFIAAAMGRPSAKFWQSIYKQEGGSGGPYTSGWITAFFPYLKDWRTGLATNPNPWLRQGGKRLQSILYPPADARNAFGNGPTTPQFPSGLARAPFVWKYLDQSFDMEFLGGFVGVRQDVTTLQLKPEIGWAVRDVSPT</sequence>
<dbReference type="Proteomes" id="UP000324974">
    <property type="component" value="Chromosome"/>
</dbReference>
<dbReference type="KEGG" id="lrs:PX52LOC_07449"/>
<proteinExistence type="predicted"/>
<dbReference type="PANTHER" id="PTHR31252:SF11">
    <property type="entry name" value="DUF4419 DOMAIN-CONTAINING PROTEIN"/>
    <property type="match status" value="1"/>
</dbReference>
<reference evidence="2" key="1">
    <citation type="submission" date="2019-08" db="EMBL/GenBank/DDBJ databases">
        <title>Limnoglobus roseus gen. nov., sp. nov., a novel freshwater planctomycete with a giant genome from the family Gemmataceae.</title>
        <authorList>
            <person name="Kulichevskaya I.S."/>
            <person name="Naumoff D.G."/>
            <person name="Miroshnikov K."/>
            <person name="Ivanova A."/>
            <person name="Philippov D.A."/>
            <person name="Hakobyan A."/>
            <person name="Rijpstra I.C."/>
            <person name="Sinninghe Damste J.S."/>
            <person name="Liesack W."/>
            <person name="Dedysh S.N."/>
        </authorList>
    </citation>
    <scope>NUCLEOTIDE SEQUENCE [LARGE SCALE GENOMIC DNA]</scope>
    <source>
        <strain evidence="2">PX52</strain>
    </source>
</reference>
<dbReference type="InterPro" id="IPR025533">
    <property type="entry name" value="DUF4419"/>
</dbReference>